<evidence type="ECO:0000256" key="6">
    <source>
        <dbReference type="SAM" id="MobiDB-lite"/>
    </source>
</evidence>
<dbReference type="PANTHER" id="PTHR13267">
    <property type="entry name" value="ZINC FINGER PROTEIN 277"/>
    <property type="match status" value="1"/>
</dbReference>
<dbReference type="GO" id="GO:0008270">
    <property type="term" value="F:zinc ion binding"/>
    <property type="evidence" value="ECO:0007669"/>
    <property type="project" value="UniProtKB-KW"/>
</dbReference>
<feature type="domain" description="C2H2-type" evidence="7">
    <location>
        <begin position="397"/>
        <end position="426"/>
    </location>
</feature>
<dbReference type="Proteomes" id="UP000605970">
    <property type="component" value="Unassembled WGS sequence"/>
</dbReference>
<sequence>MNEPQLGDSAKENEEMLQENPVASKDPAKLPLELPSGLGKPINVSHQQNRRSSEDHRVHSNKHHRIYYNQKQFQQPISVVDRRSDFAGNRMRSQPQNNSKTRATGWSYEKSGRALQQKTRSLSTNAAPSNNLELSCGILEKPKKERTDQQHRKSATDMGTSTHSLASNGESFDYEEMDLDEPFSESEDESAARRRAAQKPCLVVPRGRIRSLSGTIPPVGYSPHWGGPTMCLKCLQFFQLPEMTDAFSTHLINEHKIVIDEIDIIVDLKRYIEHWRQQFNSCHIEDIFPKIVPEEGDALHGKVDFYYRMTEEVKEDYGLRQRLAMRRLEEALACQQRERDDHTFMTQCLFCRYIAKGNRAKIIHHLYTIHHLNLGSPDNLVFVIEYIEHLRDKINRNECIYCEKIFSDRITLMDHMRKKNHKEVNPKNNYYDKFYIINYLELGKRWLDVLAEDFEDTMPSFMDSDEEEEDSWEEFEQDNTDDDLLGLCLFCDYANVQLDELVDHMKEDHKFDIFDYFKEQGMESYDRMKFVNFIRKQTYNTRSPIKEAKIAEIPEREEWDKEENLVPMFGNDHLLWMLESWFFAKENESEKDNSDNKRTDEITECSGNELLEGGKGGNKIQLSTLIEESKKNAVSGVIAEDLPDLRESILANPELQDSLR</sequence>
<feature type="compositionally biased region" description="Basic and acidic residues" evidence="6">
    <location>
        <begin position="140"/>
        <end position="155"/>
    </location>
</feature>
<accession>A0A8S9ZSJ5</accession>
<keyword evidence="9" id="KW-1185">Reference proteome</keyword>
<keyword evidence="3" id="KW-0862">Zinc</keyword>
<feature type="compositionally biased region" description="Polar residues" evidence="6">
    <location>
        <begin position="157"/>
        <end position="170"/>
    </location>
</feature>
<evidence type="ECO:0000313" key="9">
    <source>
        <dbReference type="Proteomes" id="UP000605970"/>
    </source>
</evidence>
<dbReference type="InterPro" id="IPR036236">
    <property type="entry name" value="Znf_C2H2_sf"/>
</dbReference>
<dbReference type="InterPro" id="IPR041661">
    <property type="entry name" value="ZN622/Rei1/Reh1_Znf-C2H2"/>
</dbReference>
<evidence type="ECO:0000256" key="3">
    <source>
        <dbReference type="ARBA" id="ARBA00022833"/>
    </source>
</evidence>
<evidence type="ECO:0000256" key="1">
    <source>
        <dbReference type="ARBA" id="ARBA00022723"/>
    </source>
</evidence>
<keyword evidence="1" id="KW-0479">Metal-binding</keyword>
<comment type="caution">
    <text evidence="8">The sequence shown here is derived from an EMBL/GenBank/DDBJ whole genome shotgun (WGS) entry which is preliminary data.</text>
</comment>
<dbReference type="InterPro" id="IPR040048">
    <property type="entry name" value="ZNF277"/>
</dbReference>
<evidence type="ECO:0000256" key="5">
    <source>
        <dbReference type="PROSITE-ProRule" id="PRU00042"/>
    </source>
</evidence>
<evidence type="ECO:0000259" key="7">
    <source>
        <dbReference type="PROSITE" id="PS50157"/>
    </source>
</evidence>
<dbReference type="EMBL" id="JABEBT010000033">
    <property type="protein sequence ID" value="KAF7636165.1"/>
    <property type="molecule type" value="Genomic_DNA"/>
</dbReference>
<organism evidence="8 9">
    <name type="scientific">Meloidogyne graminicola</name>
    <dbReference type="NCBI Taxonomy" id="189291"/>
    <lineage>
        <taxon>Eukaryota</taxon>
        <taxon>Metazoa</taxon>
        <taxon>Ecdysozoa</taxon>
        <taxon>Nematoda</taxon>
        <taxon>Chromadorea</taxon>
        <taxon>Rhabditida</taxon>
        <taxon>Tylenchina</taxon>
        <taxon>Tylenchomorpha</taxon>
        <taxon>Tylenchoidea</taxon>
        <taxon>Meloidogynidae</taxon>
        <taxon>Meloidogyninae</taxon>
        <taxon>Meloidogyne</taxon>
    </lineage>
</organism>
<proteinExistence type="inferred from homology"/>
<dbReference type="SUPFAM" id="SSF57667">
    <property type="entry name" value="beta-beta-alpha zinc fingers"/>
    <property type="match status" value="2"/>
</dbReference>
<evidence type="ECO:0000256" key="4">
    <source>
        <dbReference type="ARBA" id="ARBA00034119"/>
    </source>
</evidence>
<gene>
    <name evidence="8" type="ORF">Mgra_00004424</name>
</gene>
<dbReference type="PANTHER" id="PTHR13267:SF3">
    <property type="entry name" value="ZINC FINGER PROTEIN 277"/>
    <property type="match status" value="1"/>
</dbReference>
<dbReference type="AlphaFoldDB" id="A0A8S9ZSJ5"/>
<dbReference type="InterPro" id="IPR013087">
    <property type="entry name" value="Znf_C2H2_type"/>
</dbReference>
<dbReference type="PROSITE" id="PS50157">
    <property type="entry name" value="ZINC_FINGER_C2H2_2"/>
    <property type="match status" value="1"/>
</dbReference>
<dbReference type="PROSITE" id="PS00028">
    <property type="entry name" value="ZINC_FINGER_C2H2_1"/>
    <property type="match status" value="1"/>
</dbReference>
<dbReference type="OrthoDB" id="278606at2759"/>
<feature type="compositionally biased region" description="Polar residues" evidence="6">
    <location>
        <begin position="114"/>
        <end position="133"/>
    </location>
</feature>
<reference evidence="8" key="1">
    <citation type="journal article" date="2020" name="Ecol. Evol.">
        <title>Genome structure and content of the rice root-knot nematode (Meloidogyne graminicola).</title>
        <authorList>
            <person name="Phan N.T."/>
            <person name="Danchin E.G.J."/>
            <person name="Klopp C."/>
            <person name="Perfus-Barbeoch L."/>
            <person name="Kozlowski D.K."/>
            <person name="Koutsovoulos G.D."/>
            <person name="Lopez-Roques C."/>
            <person name="Bouchez O."/>
            <person name="Zahm M."/>
            <person name="Besnard G."/>
            <person name="Bellafiore S."/>
        </authorList>
    </citation>
    <scope>NUCLEOTIDE SEQUENCE</scope>
    <source>
        <strain evidence="8">VN-18</strain>
    </source>
</reference>
<keyword evidence="2 5" id="KW-0863">Zinc-finger</keyword>
<dbReference type="SMART" id="SM00355">
    <property type="entry name" value="ZnF_C2H2"/>
    <property type="match status" value="3"/>
</dbReference>
<evidence type="ECO:0000256" key="2">
    <source>
        <dbReference type="ARBA" id="ARBA00022771"/>
    </source>
</evidence>
<comment type="similarity">
    <text evidence="4">Belongs to the ZNF277 family.</text>
</comment>
<feature type="region of interest" description="Disordered" evidence="6">
    <location>
        <begin position="1"/>
        <end position="72"/>
    </location>
</feature>
<feature type="region of interest" description="Disordered" evidence="6">
    <location>
        <begin position="111"/>
        <end position="170"/>
    </location>
</feature>
<protein>
    <submittedName>
        <fullName evidence="8">C2H2-type domain-containing protein</fullName>
    </submittedName>
</protein>
<dbReference type="Pfam" id="PF12756">
    <property type="entry name" value="zf-C2H2_2"/>
    <property type="match status" value="2"/>
</dbReference>
<name>A0A8S9ZSJ5_9BILA</name>
<evidence type="ECO:0000313" key="8">
    <source>
        <dbReference type="EMBL" id="KAF7636165.1"/>
    </source>
</evidence>